<name>A0A7J6NE89_PEROL</name>
<protein>
    <submittedName>
        <fullName evidence="3">Uncharacterized protein</fullName>
    </submittedName>
</protein>
<dbReference type="OrthoDB" id="10473782at2759"/>
<sequence>MRATIIVTVGLALTVYTTNAGRPWKAARSFLKSIRGKNGKAGKEKKNGDEDPDRYANRDTGEKVSTLPGAHPVDEAGREPANFCSLAYTCPLGSSDDKQDLGGVEAHVKGLAPEEDLSLVEYALDYLYFWDSSRHNDTLTSVNVLLDLDDIIPHEPPMDDKDPCSERILRWGHGWLMGIRGTTDVGNEKVTVTLGGNFLLPSGKSCRKLRIHEVEVLGSRVWKKVDIKGKHVDMLHEIEKRTPGVKEGLSADMCEEQLFEYGKEIGRLKAETTMRPCRGRSVCTGRAAYAWGKVKSLLGYMWAGEATPQAQLEQAGNVEDSYLKYTCPLGSPNENADLGGIVAHANALVHREDLSMVEYSLDYIYFWDSSKHNNTLTRMNIIVDLPNIIRRARLVAGSTTCNAEMLMWATMGLSDLQSEKRHTADKYLRDKGLVAPKPASLIKHISKMEQRMHESRHGVLLPDSEDAEHAAVWLWGYIYHETVELEKGKRLYRCPEIVADVGNRRVGITLAAKGSGQLKFHEIEVVGSRVWEEGDMNVKHVELLHDIEERARKVEGANSREACEKQLFEYGKEVYNRNNRNKDASNLALENAARRRFQLSASVGMIYEALMGADLS</sequence>
<evidence type="ECO:0000313" key="3">
    <source>
        <dbReference type="EMBL" id="KAF4681251.1"/>
    </source>
</evidence>
<evidence type="ECO:0000256" key="2">
    <source>
        <dbReference type="SAM" id="SignalP"/>
    </source>
</evidence>
<gene>
    <name evidence="3" type="ORF">FOZ60_012418</name>
</gene>
<comment type="caution">
    <text evidence="3">The sequence shown here is derived from an EMBL/GenBank/DDBJ whole genome shotgun (WGS) entry which is preliminary data.</text>
</comment>
<dbReference type="Proteomes" id="UP000541610">
    <property type="component" value="Unassembled WGS sequence"/>
</dbReference>
<evidence type="ECO:0000313" key="4">
    <source>
        <dbReference type="Proteomes" id="UP000541610"/>
    </source>
</evidence>
<feature type="compositionally biased region" description="Basic and acidic residues" evidence="1">
    <location>
        <begin position="41"/>
        <end position="62"/>
    </location>
</feature>
<organism evidence="3 4">
    <name type="scientific">Perkinsus olseni</name>
    <name type="common">Perkinsus atlanticus</name>
    <dbReference type="NCBI Taxonomy" id="32597"/>
    <lineage>
        <taxon>Eukaryota</taxon>
        <taxon>Sar</taxon>
        <taxon>Alveolata</taxon>
        <taxon>Perkinsozoa</taxon>
        <taxon>Perkinsea</taxon>
        <taxon>Perkinsida</taxon>
        <taxon>Perkinsidae</taxon>
        <taxon>Perkinsus</taxon>
    </lineage>
</organism>
<feature type="region of interest" description="Disordered" evidence="1">
    <location>
        <begin position="37"/>
        <end position="75"/>
    </location>
</feature>
<accession>A0A7J6NE89</accession>
<dbReference type="EMBL" id="JABANP010000530">
    <property type="protein sequence ID" value="KAF4681251.1"/>
    <property type="molecule type" value="Genomic_DNA"/>
</dbReference>
<evidence type="ECO:0000256" key="1">
    <source>
        <dbReference type="SAM" id="MobiDB-lite"/>
    </source>
</evidence>
<dbReference type="AlphaFoldDB" id="A0A7J6NE89"/>
<feature type="chain" id="PRO_5029633490" evidence="2">
    <location>
        <begin position="21"/>
        <end position="616"/>
    </location>
</feature>
<keyword evidence="2" id="KW-0732">Signal</keyword>
<proteinExistence type="predicted"/>
<reference evidence="3 4" key="1">
    <citation type="submission" date="2020-04" db="EMBL/GenBank/DDBJ databases">
        <title>Perkinsus olseni comparative genomics.</title>
        <authorList>
            <person name="Bogema D.R."/>
        </authorList>
    </citation>
    <scope>NUCLEOTIDE SEQUENCE [LARGE SCALE GENOMIC DNA]</scope>
    <source>
        <strain evidence="3">00978-12</strain>
    </source>
</reference>
<feature type="signal peptide" evidence="2">
    <location>
        <begin position="1"/>
        <end position="20"/>
    </location>
</feature>